<sequence>MAGRLGFRVVWREAGWRRQTPDPAPERPRFVSTLSAVSNPSARVAGAYLEKKREAL</sequence>
<name>A0ABP5X9F7_9ACTN</name>
<comment type="caution">
    <text evidence="1">The sequence shown here is derived from an EMBL/GenBank/DDBJ whole genome shotgun (WGS) entry which is preliminary data.</text>
</comment>
<protein>
    <submittedName>
        <fullName evidence="1">Uncharacterized protein</fullName>
    </submittedName>
</protein>
<keyword evidence="2" id="KW-1185">Reference proteome</keyword>
<evidence type="ECO:0000313" key="1">
    <source>
        <dbReference type="EMBL" id="GAA2449376.1"/>
    </source>
</evidence>
<accession>A0ABP5X9F7</accession>
<evidence type="ECO:0000313" key="2">
    <source>
        <dbReference type="Proteomes" id="UP001501231"/>
    </source>
</evidence>
<dbReference type="Proteomes" id="UP001501231">
    <property type="component" value="Unassembled WGS sequence"/>
</dbReference>
<dbReference type="EMBL" id="BAAARW010000037">
    <property type="protein sequence ID" value="GAA2449376.1"/>
    <property type="molecule type" value="Genomic_DNA"/>
</dbReference>
<reference evidence="2" key="1">
    <citation type="journal article" date="2019" name="Int. J. Syst. Evol. Microbiol.">
        <title>The Global Catalogue of Microorganisms (GCM) 10K type strain sequencing project: providing services to taxonomists for standard genome sequencing and annotation.</title>
        <authorList>
            <consortium name="The Broad Institute Genomics Platform"/>
            <consortium name="The Broad Institute Genome Sequencing Center for Infectious Disease"/>
            <person name="Wu L."/>
            <person name="Ma J."/>
        </authorList>
    </citation>
    <scope>NUCLEOTIDE SEQUENCE [LARGE SCALE GENOMIC DNA]</scope>
    <source>
        <strain evidence="2">JCM 3325</strain>
    </source>
</reference>
<organism evidence="1 2">
    <name type="scientific">Actinomadura vinacea</name>
    <dbReference type="NCBI Taxonomy" id="115336"/>
    <lineage>
        <taxon>Bacteria</taxon>
        <taxon>Bacillati</taxon>
        <taxon>Actinomycetota</taxon>
        <taxon>Actinomycetes</taxon>
        <taxon>Streptosporangiales</taxon>
        <taxon>Thermomonosporaceae</taxon>
        <taxon>Actinomadura</taxon>
    </lineage>
</organism>
<proteinExistence type="predicted"/>
<gene>
    <name evidence="1" type="ORF">GCM10010191_78720</name>
</gene>